<dbReference type="OrthoDB" id="2386367at2759"/>
<evidence type="ECO:0000313" key="5">
    <source>
        <dbReference type="EMBL" id="CAD7252339.1"/>
    </source>
</evidence>
<dbReference type="InterPro" id="IPR027417">
    <property type="entry name" value="P-loop_NTPase"/>
</dbReference>
<evidence type="ECO:0000313" key="6">
    <source>
        <dbReference type="Proteomes" id="UP000677054"/>
    </source>
</evidence>
<proteinExistence type="inferred from homology"/>
<evidence type="ECO:0000259" key="4">
    <source>
        <dbReference type="Pfam" id="PF00735"/>
    </source>
</evidence>
<evidence type="ECO:0000256" key="2">
    <source>
        <dbReference type="SAM" id="Coils"/>
    </source>
</evidence>
<dbReference type="InterPro" id="IPR030379">
    <property type="entry name" value="G_SEPTIN_dom"/>
</dbReference>
<feature type="region of interest" description="Disordered" evidence="3">
    <location>
        <begin position="299"/>
        <end position="321"/>
    </location>
</feature>
<keyword evidence="6" id="KW-1185">Reference proteome</keyword>
<dbReference type="EMBL" id="CAJPEV010004325">
    <property type="protein sequence ID" value="CAG0901597.1"/>
    <property type="molecule type" value="Genomic_DNA"/>
</dbReference>
<name>A0A7R9AE28_9CRUS</name>
<feature type="coiled-coil region" evidence="2">
    <location>
        <begin position="249"/>
        <end position="276"/>
    </location>
</feature>
<dbReference type="AlphaFoldDB" id="A0A7R9AE28"/>
<dbReference type="PANTHER" id="PTHR32046:SF14">
    <property type="match status" value="1"/>
</dbReference>
<dbReference type="Proteomes" id="UP000677054">
    <property type="component" value="Unassembled WGS sequence"/>
</dbReference>
<dbReference type="Pfam" id="PF00735">
    <property type="entry name" value="Septin"/>
    <property type="match status" value="1"/>
</dbReference>
<reference evidence="5" key="1">
    <citation type="submission" date="2020-11" db="EMBL/GenBank/DDBJ databases">
        <authorList>
            <person name="Tran Van P."/>
        </authorList>
    </citation>
    <scope>NUCLEOTIDE SEQUENCE</scope>
</reference>
<accession>A0A7R9AE28</accession>
<keyword evidence="1" id="KW-0342">GTP-binding</keyword>
<dbReference type="SUPFAM" id="SSF52540">
    <property type="entry name" value="P-loop containing nucleoside triphosphate hydrolases"/>
    <property type="match status" value="1"/>
</dbReference>
<comment type="similarity">
    <text evidence="1">Belongs to the TRAFAC class TrmE-Era-EngA-EngB-Septin-like GTPase superfamily. Septin GTPase family.</text>
</comment>
<dbReference type="Gene3D" id="3.40.50.300">
    <property type="entry name" value="P-loop containing nucleotide triphosphate hydrolases"/>
    <property type="match status" value="1"/>
</dbReference>
<dbReference type="GO" id="GO:0005525">
    <property type="term" value="F:GTP binding"/>
    <property type="evidence" value="ECO:0007669"/>
    <property type="project" value="UniProtKB-KW"/>
</dbReference>
<dbReference type="EMBL" id="LR903842">
    <property type="protein sequence ID" value="CAD7252339.1"/>
    <property type="molecule type" value="Genomic_DNA"/>
</dbReference>
<evidence type="ECO:0000256" key="3">
    <source>
        <dbReference type="SAM" id="MobiDB-lite"/>
    </source>
</evidence>
<feature type="domain" description="Septin-type G" evidence="4">
    <location>
        <begin position="41"/>
        <end position="125"/>
    </location>
</feature>
<protein>
    <recommendedName>
        <fullName evidence="4">Septin-type G domain-containing protein</fullName>
    </recommendedName>
</protein>
<keyword evidence="2" id="KW-0175">Coiled coil</keyword>
<keyword evidence="1" id="KW-0547">Nucleotide-binding</keyword>
<dbReference type="PANTHER" id="PTHR32046">
    <property type="entry name" value="G DOMAIN-CONTAINING PROTEIN"/>
    <property type="match status" value="1"/>
</dbReference>
<sequence length="472" mass="53834">MKELCKQKDGYIYELQPKRTNSDIRCQLRKQEIGERGPDDGIGKVLMLVGATGAGKSTLINGMVNYAFGVQWEDKFRLKLIVDEENESQAYSQTKWVSAYVLHKQQGMAFPYTLTLVDTPGFGDTEGIKRDDELKIQIKEFFSNGGYFGVDQLDGVGFVVPSSQARLTPAQDQEPRVLSAIREGNMPIKQLFKFNNSALFPEPHKDDINPEFEKLSWKMGMKNFSNFFKVLKNTQPASLTLSKEVLQERGRLEGMLQNIQSQLDRTLEQVELLRKGHAAVTQHGEKWLGLRKKDMEVGRNLEEEDSNASPNSSDDDESDYENAASTIPLGVSSYPRDMMTPNDDHLLTVLSKGYKREMLKFQELIKEAHKCMQRIDEIALQPSPIGITSYIEMLICKEQNEKKPGSSQRVKYLEEARKKAEVAKAVLEDYDPNDMHDITAFKMDEPSEGEPQKKPLRKLVRRLKKLFFSDKM</sequence>
<evidence type="ECO:0000256" key="1">
    <source>
        <dbReference type="RuleBase" id="RU004560"/>
    </source>
</evidence>
<organism evidence="5">
    <name type="scientific">Darwinula stevensoni</name>
    <dbReference type="NCBI Taxonomy" id="69355"/>
    <lineage>
        <taxon>Eukaryota</taxon>
        <taxon>Metazoa</taxon>
        <taxon>Ecdysozoa</taxon>
        <taxon>Arthropoda</taxon>
        <taxon>Crustacea</taxon>
        <taxon>Oligostraca</taxon>
        <taxon>Ostracoda</taxon>
        <taxon>Podocopa</taxon>
        <taxon>Podocopida</taxon>
        <taxon>Darwinulocopina</taxon>
        <taxon>Darwinuloidea</taxon>
        <taxon>Darwinulidae</taxon>
        <taxon>Darwinula</taxon>
    </lineage>
</organism>
<dbReference type="CDD" id="cd00882">
    <property type="entry name" value="Ras_like_GTPase"/>
    <property type="match status" value="1"/>
</dbReference>
<gene>
    <name evidence="5" type="ORF">DSTB1V02_LOCUS12097</name>
</gene>